<evidence type="ECO:0000256" key="1">
    <source>
        <dbReference type="ARBA" id="ARBA00006432"/>
    </source>
</evidence>
<dbReference type="InterPro" id="IPR042099">
    <property type="entry name" value="ANL_N_sf"/>
</dbReference>
<comment type="similarity">
    <text evidence="1">Belongs to the ATP-dependent AMP-binding enzyme family.</text>
</comment>
<feature type="domain" description="AMP-dependent synthetase/ligase" evidence="3">
    <location>
        <begin position="13"/>
        <end position="334"/>
    </location>
</feature>
<name>A0A5D4SD90_9BACI</name>
<sequence>MALSFQNCCYADLALNDGSRQLSYQELFQSSKAAKEKVSHQKMDCSETIGLIVDQSVSSIAVLLGMAGIDANILLLDSFQPEEEYERIGELCNVRIWIADNSQKTKLPLSDNNSFFQYDDLLESHFNSEPEKIIINENSMFLLPSSGSTGRTKIVRIPKTMVMSEGKKFSKWFGLLSKDAVLTTVPLNYMYGLSAALFGSLYNGSSLHICKNPSPRKVAKFTQDFGCTVIFSIPQMYHLLNQSDMINKRDVESLRLFITAGDKLEIEVAKKFDKKFGSKILQIYGSTETGCIAADRPNKKFLTDTVGSVMDGVKVLFSTDKRILVKSKTLFKGYLTEEGIDNPVSNNTFTTNDIGEFREDQLKVHGRYSPHIKVGARLIDPNEILQAIEKYPGVVKVEVRGEPDLTYGQRIIANVTAKHSISENKIKDFLRSILPHYKIPHIIYVSDKSYSWKKSYISVEEKPSNG</sequence>
<dbReference type="InterPro" id="IPR045851">
    <property type="entry name" value="AMP-bd_C_sf"/>
</dbReference>
<comment type="caution">
    <text evidence="4">The sequence shown here is derived from an EMBL/GenBank/DDBJ whole genome shotgun (WGS) entry which is preliminary data.</text>
</comment>
<accession>A0A5D4SD90</accession>
<dbReference type="PANTHER" id="PTHR43201">
    <property type="entry name" value="ACYL-COA SYNTHETASE"/>
    <property type="match status" value="1"/>
</dbReference>
<protein>
    <submittedName>
        <fullName evidence="4">Long-chain fatty acid--CoA ligase</fullName>
    </submittedName>
</protein>
<dbReference type="AlphaFoldDB" id="A0A5D4SD90"/>
<reference evidence="4 5" key="1">
    <citation type="submission" date="2019-08" db="EMBL/GenBank/DDBJ databases">
        <title>Bacillus genomes from the desert of Cuatro Cienegas, Coahuila.</title>
        <authorList>
            <person name="Olmedo-Alvarez G."/>
        </authorList>
    </citation>
    <scope>NUCLEOTIDE SEQUENCE [LARGE SCALE GENOMIC DNA]</scope>
    <source>
        <strain evidence="4 5">CH37_1T</strain>
    </source>
</reference>
<dbReference type="GO" id="GO:0031956">
    <property type="term" value="F:medium-chain fatty acid-CoA ligase activity"/>
    <property type="evidence" value="ECO:0007669"/>
    <property type="project" value="TreeGrafter"/>
</dbReference>
<dbReference type="RefSeq" id="WP_148950788.1">
    <property type="nucleotide sequence ID" value="NZ_VTES01000006.1"/>
</dbReference>
<evidence type="ECO:0000256" key="2">
    <source>
        <dbReference type="ARBA" id="ARBA00022598"/>
    </source>
</evidence>
<dbReference type="Gene3D" id="3.40.50.12780">
    <property type="entry name" value="N-terminal domain of ligase-like"/>
    <property type="match status" value="1"/>
</dbReference>
<dbReference type="Pfam" id="PF00501">
    <property type="entry name" value="AMP-binding"/>
    <property type="match status" value="1"/>
</dbReference>
<dbReference type="Proteomes" id="UP000323732">
    <property type="component" value="Unassembled WGS sequence"/>
</dbReference>
<organism evidence="4 5">
    <name type="scientific">Bacillus infantis</name>
    <dbReference type="NCBI Taxonomy" id="324767"/>
    <lineage>
        <taxon>Bacteria</taxon>
        <taxon>Bacillati</taxon>
        <taxon>Bacillota</taxon>
        <taxon>Bacilli</taxon>
        <taxon>Bacillales</taxon>
        <taxon>Bacillaceae</taxon>
        <taxon>Bacillus</taxon>
    </lineage>
</organism>
<proteinExistence type="inferred from homology"/>
<evidence type="ECO:0000313" key="4">
    <source>
        <dbReference type="EMBL" id="TYS60641.1"/>
    </source>
</evidence>
<keyword evidence="2 4" id="KW-0436">Ligase</keyword>
<evidence type="ECO:0000259" key="3">
    <source>
        <dbReference type="Pfam" id="PF00501"/>
    </source>
</evidence>
<dbReference type="CDD" id="cd04433">
    <property type="entry name" value="AFD_class_I"/>
    <property type="match status" value="1"/>
</dbReference>
<evidence type="ECO:0000313" key="5">
    <source>
        <dbReference type="Proteomes" id="UP000323732"/>
    </source>
</evidence>
<dbReference type="InterPro" id="IPR000873">
    <property type="entry name" value="AMP-dep_synth/lig_dom"/>
</dbReference>
<dbReference type="EMBL" id="VTES01000006">
    <property type="protein sequence ID" value="TYS60641.1"/>
    <property type="molecule type" value="Genomic_DNA"/>
</dbReference>
<dbReference type="GO" id="GO:0006631">
    <property type="term" value="P:fatty acid metabolic process"/>
    <property type="evidence" value="ECO:0007669"/>
    <property type="project" value="TreeGrafter"/>
</dbReference>
<dbReference type="Gene3D" id="3.30.300.30">
    <property type="match status" value="1"/>
</dbReference>
<dbReference type="PANTHER" id="PTHR43201:SF5">
    <property type="entry name" value="MEDIUM-CHAIN ACYL-COA LIGASE ACSF2, MITOCHONDRIAL"/>
    <property type="match status" value="1"/>
</dbReference>
<gene>
    <name evidence="4" type="ORF">FZD47_20755</name>
</gene>
<dbReference type="SUPFAM" id="SSF56801">
    <property type="entry name" value="Acetyl-CoA synthetase-like"/>
    <property type="match status" value="1"/>
</dbReference>